<dbReference type="SUPFAM" id="SSF51905">
    <property type="entry name" value="FAD/NAD(P)-binding domain"/>
    <property type="match status" value="1"/>
</dbReference>
<dbReference type="GO" id="GO:0008202">
    <property type="term" value="P:steroid metabolic process"/>
    <property type="evidence" value="ECO:0007669"/>
    <property type="project" value="UniProtKB-ARBA"/>
</dbReference>
<evidence type="ECO:0000259" key="5">
    <source>
        <dbReference type="Pfam" id="PF00890"/>
    </source>
</evidence>
<dbReference type="EMBL" id="JACBZF010000002">
    <property type="protein sequence ID" value="NYH95334.1"/>
    <property type="molecule type" value="Genomic_DNA"/>
</dbReference>
<dbReference type="RefSeq" id="WP_179407193.1">
    <property type="nucleotide sequence ID" value="NZ_BMGF01000002.1"/>
</dbReference>
<sequence length="466" mass="49015">MSDTDYDVIVIGAGGAGLAAASAASEEGARVLVVEAADRTGGSTALSGGVFYAAGTSLQREAGIEDDTPEAMFAYYMWLNQYKLEPGLVRRLCEDATPAFEWLRRIGVAFDTDGLYASGVDKVRRGHRAAGMGAAIAEALEGSFAGRGVDVALSTRVEDLLVEEGAVRGIRVAGEPVRARSVIVASGGFGANPDMLAALYPDAARHGDLHWYIGADTCRGDGIAMGRKAGAAISHPDNRGLLLLTPGFAKELEVYLPGWLVMVNRLGLRFIDETIEYSVLSQVMNAQPERDCFAIFDEASRAASKSTPERPAPNWEAERLLDHVADGLVERADSLDALAGKLGVPAAALRNTVAQYNADVAHGEDRAFFKPPDMLRTISEPPFYAARIRAAIVCWTGTGLRIDTGARVLGTDNAPVPGLYAAGETTGGMFGECYAAGGASIANAVVFGRIAGANAARATASQDRRS</sequence>
<evidence type="ECO:0000313" key="6">
    <source>
        <dbReference type="EMBL" id="NYH95334.1"/>
    </source>
</evidence>
<evidence type="ECO:0000256" key="3">
    <source>
        <dbReference type="ARBA" id="ARBA00022827"/>
    </source>
</evidence>
<dbReference type="GO" id="GO:0016491">
    <property type="term" value="F:oxidoreductase activity"/>
    <property type="evidence" value="ECO:0007669"/>
    <property type="project" value="UniProtKB-KW"/>
</dbReference>
<accession>A0A7Y9XVH4</accession>
<comment type="cofactor">
    <cofactor evidence="1">
        <name>FAD</name>
        <dbReference type="ChEBI" id="CHEBI:57692"/>
    </cofactor>
</comment>
<dbReference type="PRINTS" id="PR00411">
    <property type="entry name" value="PNDRDTASEI"/>
</dbReference>
<feature type="domain" description="FAD-dependent oxidoreductase 2 FAD-binding" evidence="5">
    <location>
        <begin position="7"/>
        <end position="441"/>
    </location>
</feature>
<evidence type="ECO:0000256" key="4">
    <source>
        <dbReference type="ARBA" id="ARBA00023002"/>
    </source>
</evidence>
<proteinExistence type="predicted"/>
<dbReference type="PANTHER" id="PTHR43400:SF10">
    <property type="entry name" value="3-OXOSTEROID 1-DEHYDROGENASE"/>
    <property type="match status" value="1"/>
</dbReference>
<evidence type="ECO:0000256" key="1">
    <source>
        <dbReference type="ARBA" id="ARBA00001974"/>
    </source>
</evidence>
<organism evidence="6 7">
    <name type="scientific">Novosphingobium marinum</name>
    <dbReference type="NCBI Taxonomy" id="1514948"/>
    <lineage>
        <taxon>Bacteria</taxon>
        <taxon>Pseudomonadati</taxon>
        <taxon>Pseudomonadota</taxon>
        <taxon>Alphaproteobacteria</taxon>
        <taxon>Sphingomonadales</taxon>
        <taxon>Sphingomonadaceae</taxon>
        <taxon>Novosphingobium</taxon>
    </lineage>
</organism>
<evidence type="ECO:0000256" key="2">
    <source>
        <dbReference type="ARBA" id="ARBA00022630"/>
    </source>
</evidence>
<comment type="caution">
    <text evidence="6">The sequence shown here is derived from an EMBL/GenBank/DDBJ whole genome shotgun (WGS) entry which is preliminary data.</text>
</comment>
<protein>
    <submittedName>
        <fullName evidence="6">Fumarate reductase flavoprotein subunit</fullName>
        <ecNumber evidence="6">1.3.5.4</ecNumber>
    </submittedName>
</protein>
<reference evidence="6 7" key="1">
    <citation type="submission" date="2020-07" db="EMBL/GenBank/DDBJ databases">
        <title>Genomic Encyclopedia of Type Strains, Phase IV (KMG-IV): sequencing the most valuable type-strain genomes for metagenomic binning, comparative biology and taxonomic classification.</title>
        <authorList>
            <person name="Goeker M."/>
        </authorList>
    </citation>
    <scope>NUCLEOTIDE SEQUENCE [LARGE SCALE GENOMIC DNA]</scope>
    <source>
        <strain evidence="6 7">DSM 29043</strain>
    </source>
</reference>
<dbReference type="AlphaFoldDB" id="A0A7Y9XVH4"/>
<dbReference type="InterPro" id="IPR036188">
    <property type="entry name" value="FAD/NAD-bd_sf"/>
</dbReference>
<dbReference type="Gene3D" id="3.90.700.10">
    <property type="entry name" value="Succinate dehydrogenase/fumarate reductase flavoprotein, catalytic domain"/>
    <property type="match status" value="1"/>
</dbReference>
<keyword evidence="4 6" id="KW-0560">Oxidoreductase</keyword>
<dbReference type="EC" id="1.3.5.4" evidence="6"/>
<dbReference type="InterPro" id="IPR027477">
    <property type="entry name" value="Succ_DH/fumarate_Rdtase_cat_sf"/>
</dbReference>
<dbReference type="Pfam" id="PF00890">
    <property type="entry name" value="FAD_binding_2"/>
    <property type="match status" value="1"/>
</dbReference>
<dbReference type="PRINTS" id="PR00368">
    <property type="entry name" value="FADPNR"/>
</dbReference>
<dbReference type="Proteomes" id="UP000522081">
    <property type="component" value="Unassembled WGS sequence"/>
</dbReference>
<dbReference type="PANTHER" id="PTHR43400">
    <property type="entry name" value="FUMARATE REDUCTASE"/>
    <property type="match status" value="1"/>
</dbReference>
<dbReference type="Gene3D" id="3.50.50.60">
    <property type="entry name" value="FAD/NAD(P)-binding domain"/>
    <property type="match status" value="1"/>
</dbReference>
<dbReference type="SUPFAM" id="SSF56425">
    <property type="entry name" value="Succinate dehydrogenase/fumarate reductase flavoprotein, catalytic domain"/>
    <property type="match status" value="1"/>
</dbReference>
<name>A0A7Y9XVH4_9SPHN</name>
<keyword evidence="7" id="KW-1185">Reference proteome</keyword>
<gene>
    <name evidence="6" type="ORF">FHS75_001653</name>
</gene>
<evidence type="ECO:0000313" key="7">
    <source>
        <dbReference type="Proteomes" id="UP000522081"/>
    </source>
</evidence>
<keyword evidence="2" id="KW-0285">Flavoprotein</keyword>
<keyword evidence="3" id="KW-0274">FAD</keyword>
<dbReference type="InterPro" id="IPR003953">
    <property type="entry name" value="FAD-dep_OxRdtase_2_FAD-bd"/>
</dbReference>
<dbReference type="InterPro" id="IPR050315">
    <property type="entry name" value="FAD-oxidoreductase_2"/>
</dbReference>